<evidence type="ECO:0000313" key="2">
    <source>
        <dbReference type="Proteomes" id="UP000320575"/>
    </source>
</evidence>
<dbReference type="EMBL" id="MH598799">
    <property type="protein sequence ID" value="AXH71719.1"/>
    <property type="molecule type" value="Genomic_DNA"/>
</dbReference>
<proteinExistence type="predicted"/>
<name>A0A4Y1NU65_9CAUD</name>
<keyword evidence="2" id="KW-1185">Reference proteome</keyword>
<sequence>MVDVMFALVLSFFVAGETQNIIVTYTNTPEECENRANRINYIISKYPEATNIKVAKCEMLNVHINYGESA</sequence>
<evidence type="ECO:0000313" key="1">
    <source>
        <dbReference type="EMBL" id="AXH71719.1"/>
    </source>
</evidence>
<gene>
    <name evidence="1" type="ORF">P025_gp45</name>
</gene>
<accession>A0A4Y1NU65</accession>
<dbReference type="Proteomes" id="UP000320575">
    <property type="component" value="Segment"/>
</dbReference>
<protein>
    <submittedName>
        <fullName evidence="1">Uncharacterized protein</fullName>
    </submittedName>
</protein>
<reference evidence="1 2" key="1">
    <citation type="journal article" date="2019" name="Environ. Microbiol.">
        <title>Pelagiphages in the Podoviridae family integrate into host genomes.</title>
        <authorList>
            <person name="Zhao Y."/>
            <person name="Qin F."/>
            <person name="Zhang R."/>
            <person name="Giovannoni S.J."/>
            <person name="Zhang Z."/>
            <person name="Sun J."/>
            <person name="Du S."/>
            <person name="Rensing C."/>
        </authorList>
    </citation>
    <scope>NUCLEOTIDE SEQUENCE [LARGE SCALE GENOMIC DNA]</scope>
</reference>
<organism evidence="1 2">
    <name type="scientific">Pelagibacter phage HTVC025P</name>
    <dbReference type="NCBI Taxonomy" id="2259657"/>
    <lineage>
        <taxon>Viruses</taxon>
        <taxon>Duplodnaviria</taxon>
        <taxon>Heunggongvirae</taxon>
        <taxon>Uroviricota</taxon>
        <taxon>Caudoviricetes</taxon>
        <taxon>Autographivirales</taxon>
        <taxon>Autographivirales incertae sedis</taxon>
        <taxon>Thoosavirus</taxon>
        <taxon>Thoosavirus HTVC025P</taxon>
    </lineage>
</organism>